<keyword evidence="4" id="KW-0788">Thiol protease</keyword>
<evidence type="ECO:0000313" key="7">
    <source>
        <dbReference type="Proteomes" id="UP000727962"/>
    </source>
</evidence>
<dbReference type="PANTHER" id="PTHR47359">
    <property type="entry name" value="PEPTIDOGLYCAN DL-ENDOPEPTIDASE CWLO"/>
    <property type="match status" value="1"/>
</dbReference>
<organism evidence="6 7">
    <name type="scientific">Fimbriimonas ginsengisoli</name>
    <dbReference type="NCBI Taxonomy" id="1005039"/>
    <lineage>
        <taxon>Bacteria</taxon>
        <taxon>Bacillati</taxon>
        <taxon>Armatimonadota</taxon>
        <taxon>Fimbriimonadia</taxon>
        <taxon>Fimbriimonadales</taxon>
        <taxon>Fimbriimonadaceae</taxon>
        <taxon>Fimbriimonas</taxon>
    </lineage>
</organism>
<dbReference type="Proteomes" id="UP000727962">
    <property type="component" value="Unassembled WGS sequence"/>
</dbReference>
<reference evidence="6" key="1">
    <citation type="submission" date="2020-07" db="EMBL/GenBank/DDBJ databases">
        <title>Huge and variable diversity of episymbiotic CPR bacteria and DPANN archaea in groundwater ecosystems.</title>
        <authorList>
            <person name="He C.Y."/>
            <person name="Keren R."/>
            <person name="Whittaker M."/>
            <person name="Farag I.F."/>
            <person name="Doudna J."/>
            <person name="Cate J.H.D."/>
            <person name="Banfield J.F."/>
        </authorList>
    </citation>
    <scope>NUCLEOTIDE SEQUENCE</scope>
    <source>
        <strain evidence="6">NC_groundwater_17_Pr7_B-0.1um_64_12</strain>
    </source>
</reference>
<evidence type="ECO:0000256" key="3">
    <source>
        <dbReference type="ARBA" id="ARBA00022801"/>
    </source>
</evidence>
<evidence type="ECO:0000256" key="4">
    <source>
        <dbReference type="ARBA" id="ARBA00022807"/>
    </source>
</evidence>
<gene>
    <name evidence="6" type="ORF">HYR64_02345</name>
</gene>
<feature type="domain" description="NlpC/P60" evidence="5">
    <location>
        <begin position="528"/>
        <end position="644"/>
    </location>
</feature>
<dbReference type="EMBL" id="JACOSL010000016">
    <property type="protein sequence ID" value="MBI1755929.1"/>
    <property type="molecule type" value="Genomic_DNA"/>
</dbReference>
<keyword evidence="2" id="KW-0645">Protease</keyword>
<dbReference type="Pfam" id="PF00877">
    <property type="entry name" value="NLPC_P60"/>
    <property type="match status" value="1"/>
</dbReference>
<protein>
    <submittedName>
        <fullName evidence="6">C40 family peptidase</fullName>
    </submittedName>
</protein>
<evidence type="ECO:0000256" key="2">
    <source>
        <dbReference type="ARBA" id="ARBA00022670"/>
    </source>
</evidence>
<comment type="caution">
    <text evidence="6">The sequence shown here is derived from an EMBL/GenBank/DDBJ whole genome shotgun (WGS) entry which is preliminary data.</text>
</comment>
<dbReference type="AlphaFoldDB" id="A0A931LRE3"/>
<dbReference type="GO" id="GO:0006508">
    <property type="term" value="P:proteolysis"/>
    <property type="evidence" value="ECO:0007669"/>
    <property type="project" value="UniProtKB-KW"/>
</dbReference>
<evidence type="ECO:0000259" key="5">
    <source>
        <dbReference type="PROSITE" id="PS51935"/>
    </source>
</evidence>
<dbReference type="SUPFAM" id="SSF54001">
    <property type="entry name" value="Cysteine proteinases"/>
    <property type="match status" value="1"/>
</dbReference>
<dbReference type="PROSITE" id="PS51935">
    <property type="entry name" value="NLPC_P60"/>
    <property type="match status" value="1"/>
</dbReference>
<dbReference type="InterPro" id="IPR038765">
    <property type="entry name" value="Papain-like_cys_pep_sf"/>
</dbReference>
<sequence length="644" mass="69081">MTLACLIASGPGAPMKAGGIAFNAREASTLRMAGDRLVVGLKTGGVAVLDGSIGRPILAAAGGSSEAQCVLAMPHGYAWSTKDSSTLYLCDKDGKSTSIDLSEPLKGPIRRIGRWFRYIGVQSDSELRFVDPNTKMAEMPEDVLGPDLAAEARQGPTAFYASGDKGLFVTMRRYGERQKAQAAGGIKQIGILSAWSVRPDERPKYLGGYTCSVLDFHDAPGAPVQIKVGEKVISNPHGDADTSNVLIGPEGVVAIDQDNLLTIPFYQNSWEPRRVEPAIKPKYARTCSYAGPSMWWSSGSKLYCASLEDGGTEVFAALHPSPVVSIAAEPDGAWVLRKDGLVHISHAAHDLGTSGRYVWYELGAQTTRPVSVPHARLWAVAKAAQKGQVRHIATSDPDRFVRSLFKASRLKATGDLMAPRPLADLQFGDVVSRRDYSAIYMGDGKVLTARNGQVLEQPLSVDGSTQISRPIHAPLAFASPDDPAPGGHGVDISRANLFPIGIGAPNPGLGYALYARITPGTLYDGPHLPIHYQLLDEIRSWQGVPYRWGGSTHDGVDCSGFVSNVFSAIGIPLPHQSQIIGYLQRGQVVYDELHFGDVLVFSNPGHVAIYIGNGRTAETVGNQVSTNTAYGRRCAIVRRFIPDS</sequence>
<dbReference type="PANTHER" id="PTHR47359:SF3">
    <property type="entry name" value="NLP_P60 DOMAIN-CONTAINING PROTEIN-RELATED"/>
    <property type="match status" value="1"/>
</dbReference>
<name>A0A931LRE3_FIMGI</name>
<dbReference type="InterPro" id="IPR000064">
    <property type="entry name" value="NLP_P60_dom"/>
</dbReference>
<dbReference type="Gene3D" id="3.90.1720.10">
    <property type="entry name" value="endopeptidase domain like (from Nostoc punctiforme)"/>
    <property type="match status" value="1"/>
</dbReference>
<accession>A0A931LRE3</accession>
<dbReference type="GO" id="GO:0008234">
    <property type="term" value="F:cysteine-type peptidase activity"/>
    <property type="evidence" value="ECO:0007669"/>
    <property type="project" value="UniProtKB-KW"/>
</dbReference>
<dbReference type="InterPro" id="IPR051794">
    <property type="entry name" value="PG_Endopeptidase_C40"/>
</dbReference>
<dbReference type="SUPFAM" id="SSF82171">
    <property type="entry name" value="DPP6 N-terminal domain-like"/>
    <property type="match status" value="1"/>
</dbReference>
<evidence type="ECO:0000313" key="6">
    <source>
        <dbReference type="EMBL" id="MBI1755929.1"/>
    </source>
</evidence>
<keyword evidence="3" id="KW-0378">Hydrolase</keyword>
<evidence type="ECO:0000256" key="1">
    <source>
        <dbReference type="ARBA" id="ARBA00007074"/>
    </source>
</evidence>
<proteinExistence type="inferred from homology"/>
<comment type="similarity">
    <text evidence="1">Belongs to the peptidase C40 family.</text>
</comment>